<feature type="binding site" evidence="2">
    <location>
        <position position="41"/>
    </location>
    <ligand>
        <name>Mg(2+)</name>
        <dbReference type="ChEBI" id="CHEBI:18420"/>
    </ligand>
</feature>
<dbReference type="GO" id="GO:0016094">
    <property type="term" value="P:polyprenol biosynthetic process"/>
    <property type="evidence" value="ECO:0007669"/>
    <property type="project" value="TreeGrafter"/>
</dbReference>
<dbReference type="FunFam" id="3.40.1180.10:FF:000001">
    <property type="entry name" value="(2E,6E)-farnesyl-diphosphate-specific ditrans,polycis-undecaprenyl-diphosphate synthase"/>
    <property type="match status" value="1"/>
</dbReference>
<gene>
    <name evidence="4" type="ORF">Pan189_15650</name>
</gene>
<dbReference type="HAMAP" id="MF_01139">
    <property type="entry name" value="ISPT"/>
    <property type="match status" value="1"/>
</dbReference>
<evidence type="ECO:0000313" key="4">
    <source>
        <dbReference type="EMBL" id="QDT37193.1"/>
    </source>
</evidence>
<dbReference type="CDD" id="cd00475">
    <property type="entry name" value="Cis_IPPS"/>
    <property type="match status" value="1"/>
</dbReference>
<feature type="binding site" evidence="2">
    <location>
        <position position="92"/>
    </location>
    <ligand>
        <name>substrate</name>
    </ligand>
</feature>
<reference evidence="4 5" key="1">
    <citation type="submission" date="2019-02" db="EMBL/GenBank/DDBJ databases">
        <title>Deep-cultivation of Planctomycetes and their phenomic and genomic characterization uncovers novel biology.</title>
        <authorList>
            <person name="Wiegand S."/>
            <person name="Jogler M."/>
            <person name="Boedeker C."/>
            <person name="Pinto D."/>
            <person name="Vollmers J."/>
            <person name="Rivas-Marin E."/>
            <person name="Kohn T."/>
            <person name="Peeters S.H."/>
            <person name="Heuer A."/>
            <person name="Rast P."/>
            <person name="Oberbeckmann S."/>
            <person name="Bunk B."/>
            <person name="Jeske O."/>
            <person name="Meyerdierks A."/>
            <person name="Storesund J.E."/>
            <person name="Kallscheuer N."/>
            <person name="Luecker S."/>
            <person name="Lage O.M."/>
            <person name="Pohl T."/>
            <person name="Merkel B.J."/>
            <person name="Hornburger P."/>
            <person name="Mueller R.-W."/>
            <person name="Bruemmer F."/>
            <person name="Labrenz M."/>
            <person name="Spormann A.M."/>
            <person name="Op den Camp H."/>
            <person name="Overmann J."/>
            <person name="Amann R."/>
            <person name="Jetten M.S.M."/>
            <person name="Mascher T."/>
            <person name="Medema M.H."/>
            <person name="Devos D.P."/>
            <person name="Kaster A.-K."/>
            <person name="Ovreas L."/>
            <person name="Rohde M."/>
            <person name="Galperin M.Y."/>
            <person name="Jogler C."/>
        </authorList>
    </citation>
    <scope>NUCLEOTIDE SEQUENCE [LARGE SCALE GENOMIC DNA]</scope>
    <source>
        <strain evidence="4 5">Pan189</strain>
    </source>
</reference>
<dbReference type="NCBIfam" id="TIGR00055">
    <property type="entry name" value="uppS"/>
    <property type="match status" value="1"/>
</dbReference>
<feature type="binding site" evidence="2">
    <location>
        <position position="58"/>
    </location>
    <ligand>
        <name>substrate</name>
    </ligand>
</feature>
<dbReference type="Pfam" id="PF01255">
    <property type="entry name" value="Prenyltransf"/>
    <property type="match status" value="1"/>
</dbReference>
<keyword evidence="2" id="KW-0479">Metal-binding</keyword>
<comment type="cofactor">
    <cofactor evidence="2">
        <name>Mg(2+)</name>
        <dbReference type="ChEBI" id="CHEBI:18420"/>
    </cofactor>
    <text evidence="2">Binds 2 magnesium ions per subunit.</text>
</comment>
<feature type="binding site" evidence="2">
    <location>
        <begin position="215"/>
        <end position="217"/>
    </location>
    <ligand>
        <name>substrate</name>
    </ligand>
</feature>
<evidence type="ECO:0000256" key="2">
    <source>
        <dbReference type="HAMAP-Rule" id="MF_01139"/>
    </source>
</evidence>
<feature type="binding site" evidence="2">
    <location>
        <begin position="86"/>
        <end position="88"/>
    </location>
    <ligand>
        <name>substrate</name>
    </ligand>
</feature>
<feature type="active site" evidence="2">
    <location>
        <position position="41"/>
    </location>
</feature>
<comment type="similarity">
    <text evidence="2">Belongs to the UPP synthase family.</text>
</comment>
<proteinExistence type="inferred from homology"/>
<feature type="binding site" evidence="2">
    <location>
        <begin position="42"/>
        <end position="45"/>
    </location>
    <ligand>
        <name>substrate</name>
    </ligand>
</feature>
<evidence type="ECO:0000256" key="1">
    <source>
        <dbReference type="ARBA" id="ARBA00022679"/>
    </source>
</evidence>
<dbReference type="PANTHER" id="PTHR10291:SF0">
    <property type="entry name" value="DEHYDRODOLICHYL DIPHOSPHATE SYNTHASE 2"/>
    <property type="match status" value="1"/>
</dbReference>
<keyword evidence="1 2" id="KW-0808">Transferase</keyword>
<accession>A0A517R034</accession>
<dbReference type="Proteomes" id="UP000317318">
    <property type="component" value="Chromosome"/>
</dbReference>
<dbReference type="InterPro" id="IPR018520">
    <property type="entry name" value="UPP_synth-like_CS"/>
</dbReference>
<protein>
    <recommendedName>
        <fullName evidence="2">Isoprenyl transferase</fullName>
        <ecNumber evidence="2">2.5.1.-</ecNumber>
    </recommendedName>
</protein>
<feature type="binding site" evidence="2">
    <location>
        <position position="54"/>
    </location>
    <ligand>
        <name>substrate</name>
    </ligand>
</feature>
<sequence>MPAASHVTENLSEMPVPAGGDSTVAMPDRASLPRHVAVIMDGNGRWAKSRGLPRTEGHRKGAEVARKVIDQCAKAGLDQLTLFCLSSENWKRPAEELSLLMDLLHQYVISERPQIIERNLRFSVIGRREGLPEHVLDEIDRSIEAGRGNTGMRLCLALNYGSRAEITDAVRHIAADVASGELKPDQITDATIAERLDTANMPDPDLVIRTAGEMRISNFLLWQISYAELWVTSKCWPDFGTDDLAMAFRDYADRDRRFGGLSD</sequence>
<feature type="binding site" evidence="2">
    <location>
        <position position="90"/>
    </location>
    <ligand>
        <name>substrate</name>
    </ligand>
</feature>
<dbReference type="KEGG" id="svp:Pan189_15650"/>
<comment type="subunit">
    <text evidence="2">Homodimer.</text>
</comment>
<dbReference type="GO" id="GO:0000287">
    <property type="term" value="F:magnesium ion binding"/>
    <property type="evidence" value="ECO:0007669"/>
    <property type="project" value="UniProtKB-UniRule"/>
</dbReference>
<feature type="region of interest" description="Disordered" evidence="3">
    <location>
        <begin position="1"/>
        <end position="20"/>
    </location>
</feature>
<comment type="function">
    <text evidence="2">Catalyzes the condensation of isopentenyl diphosphate (IPP) with allylic pyrophosphates generating different type of terpenoids.</text>
</comment>
<dbReference type="PROSITE" id="PS01066">
    <property type="entry name" value="UPP_SYNTHASE"/>
    <property type="match status" value="1"/>
</dbReference>
<feature type="binding site" evidence="2">
    <location>
        <position position="46"/>
    </location>
    <ligand>
        <name>substrate</name>
    </ligand>
</feature>
<feature type="active site" description="Proton acceptor" evidence="2">
    <location>
        <position position="89"/>
    </location>
</feature>
<evidence type="ECO:0000313" key="5">
    <source>
        <dbReference type="Proteomes" id="UP000317318"/>
    </source>
</evidence>
<dbReference type="EMBL" id="CP036268">
    <property type="protein sequence ID" value="QDT37193.1"/>
    <property type="molecule type" value="Genomic_DNA"/>
</dbReference>
<feature type="binding site" evidence="2">
    <location>
        <position position="228"/>
    </location>
    <ligand>
        <name>Mg(2+)</name>
        <dbReference type="ChEBI" id="CHEBI:18420"/>
    </ligand>
</feature>
<keyword evidence="5" id="KW-1185">Reference proteome</keyword>
<dbReference type="InterPro" id="IPR001441">
    <property type="entry name" value="UPP_synth-like"/>
</dbReference>
<dbReference type="PANTHER" id="PTHR10291">
    <property type="entry name" value="DEHYDRODOLICHYL DIPHOSPHATE SYNTHASE FAMILY MEMBER"/>
    <property type="match status" value="1"/>
</dbReference>
<keyword evidence="2" id="KW-0460">Magnesium</keyword>
<dbReference type="EC" id="2.5.1.-" evidence="2"/>
<dbReference type="AlphaFoldDB" id="A0A517R034"/>
<dbReference type="SUPFAM" id="SSF64005">
    <property type="entry name" value="Undecaprenyl diphosphate synthase"/>
    <property type="match status" value="1"/>
</dbReference>
<evidence type="ECO:0000256" key="3">
    <source>
        <dbReference type="SAM" id="MobiDB-lite"/>
    </source>
</evidence>
<name>A0A517R034_9PLAN</name>
<dbReference type="GO" id="GO:0045547">
    <property type="term" value="F:ditrans,polycis-polyprenyl diphosphate synthase [(2E,6E)-farnesyl diphosphate specific] activity"/>
    <property type="evidence" value="ECO:0007669"/>
    <property type="project" value="TreeGrafter"/>
</dbReference>
<dbReference type="RefSeq" id="WP_310821222.1">
    <property type="nucleotide sequence ID" value="NZ_CP036268.1"/>
</dbReference>
<feature type="binding site" evidence="2">
    <location>
        <position position="209"/>
    </location>
    <ligand>
        <name>substrate</name>
    </ligand>
</feature>
<organism evidence="4 5">
    <name type="scientific">Stratiformator vulcanicus</name>
    <dbReference type="NCBI Taxonomy" id="2527980"/>
    <lineage>
        <taxon>Bacteria</taxon>
        <taxon>Pseudomonadati</taxon>
        <taxon>Planctomycetota</taxon>
        <taxon>Planctomycetia</taxon>
        <taxon>Planctomycetales</taxon>
        <taxon>Planctomycetaceae</taxon>
        <taxon>Stratiformator</taxon>
    </lineage>
</organism>
<dbReference type="NCBIfam" id="NF011405">
    <property type="entry name" value="PRK14830.1"/>
    <property type="match status" value="1"/>
</dbReference>
<dbReference type="Gene3D" id="3.40.1180.10">
    <property type="entry name" value="Decaprenyl diphosphate synthase-like"/>
    <property type="match status" value="1"/>
</dbReference>
<dbReference type="InterPro" id="IPR036424">
    <property type="entry name" value="UPP_synth-like_sf"/>
</dbReference>